<dbReference type="InterPro" id="IPR001387">
    <property type="entry name" value="Cro/C1-type_HTH"/>
</dbReference>
<dbReference type="PANTHER" id="PTHR46797:SF1">
    <property type="entry name" value="METHYLPHOSPHONATE SYNTHASE"/>
    <property type="match status" value="1"/>
</dbReference>
<dbReference type="Gene3D" id="1.10.260.40">
    <property type="entry name" value="lambda repressor-like DNA-binding domains"/>
    <property type="match status" value="2"/>
</dbReference>
<dbReference type="Pfam" id="PF01381">
    <property type="entry name" value="HTH_3"/>
    <property type="match status" value="1"/>
</dbReference>
<dbReference type="Proteomes" id="UP001501207">
    <property type="component" value="Unassembled WGS sequence"/>
</dbReference>
<evidence type="ECO:0000259" key="2">
    <source>
        <dbReference type="PROSITE" id="PS50943"/>
    </source>
</evidence>
<dbReference type="Pfam" id="PF12844">
    <property type="entry name" value="HTH_19"/>
    <property type="match status" value="1"/>
</dbReference>
<dbReference type="PROSITE" id="PS50943">
    <property type="entry name" value="HTH_CROC1"/>
    <property type="match status" value="2"/>
</dbReference>
<dbReference type="CDD" id="cd00093">
    <property type="entry name" value="HTH_XRE"/>
    <property type="match status" value="2"/>
</dbReference>
<proteinExistence type="predicted"/>
<dbReference type="InterPro" id="IPR010982">
    <property type="entry name" value="Lambda_DNA-bd_dom_sf"/>
</dbReference>
<dbReference type="SUPFAM" id="SSF47413">
    <property type="entry name" value="lambda repressor-like DNA-binding domains"/>
    <property type="match status" value="2"/>
</dbReference>
<evidence type="ECO:0000256" key="1">
    <source>
        <dbReference type="ARBA" id="ARBA00023125"/>
    </source>
</evidence>
<dbReference type="EMBL" id="BAABFN010000006">
    <property type="protein sequence ID" value="GAA4314572.1"/>
    <property type="molecule type" value="Genomic_DNA"/>
</dbReference>
<feature type="domain" description="HTH cro/C1-type" evidence="2">
    <location>
        <begin position="104"/>
        <end position="158"/>
    </location>
</feature>
<dbReference type="PANTHER" id="PTHR46797">
    <property type="entry name" value="HTH-TYPE TRANSCRIPTIONAL REGULATOR"/>
    <property type="match status" value="1"/>
</dbReference>
<sequence length="177" mass="20166">MVWEKRYNDEIQLLGERVCKTRKSLGLRQEDLTMACGISRTEISRIEHGKNNVELHTLTRLGMVFKAELHTFFAAEAAAIAPVKQKRSLAGRLTFEKKALGKRLYQLRKHRKLSQLDLNVLSDIDSGEISRYENGQINIVFSTLVKFATALEVSLATLFDYEGPLPENTHYKGMKPD</sequence>
<dbReference type="InterPro" id="IPR050807">
    <property type="entry name" value="TransReg_Diox_bact_type"/>
</dbReference>
<keyword evidence="1" id="KW-0238">DNA-binding</keyword>
<name>A0ABP8G0D7_9BACT</name>
<reference evidence="4" key="1">
    <citation type="journal article" date="2019" name="Int. J. Syst. Evol. Microbiol.">
        <title>The Global Catalogue of Microorganisms (GCM) 10K type strain sequencing project: providing services to taxonomists for standard genome sequencing and annotation.</title>
        <authorList>
            <consortium name="The Broad Institute Genomics Platform"/>
            <consortium name="The Broad Institute Genome Sequencing Center for Infectious Disease"/>
            <person name="Wu L."/>
            <person name="Ma J."/>
        </authorList>
    </citation>
    <scope>NUCLEOTIDE SEQUENCE [LARGE SCALE GENOMIC DNA]</scope>
    <source>
        <strain evidence="4">JCM 17664</strain>
    </source>
</reference>
<protein>
    <recommendedName>
        <fullName evidence="2">HTH cro/C1-type domain-containing protein</fullName>
    </recommendedName>
</protein>
<dbReference type="RefSeq" id="WP_344979901.1">
    <property type="nucleotide sequence ID" value="NZ_BAABFN010000006.1"/>
</dbReference>
<dbReference type="SMART" id="SM00530">
    <property type="entry name" value="HTH_XRE"/>
    <property type="match status" value="2"/>
</dbReference>
<accession>A0ABP8G0D7</accession>
<evidence type="ECO:0000313" key="3">
    <source>
        <dbReference type="EMBL" id="GAA4314572.1"/>
    </source>
</evidence>
<feature type="domain" description="HTH cro/C1-type" evidence="2">
    <location>
        <begin position="22"/>
        <end position="72"/>
    </location>
</feature>
<keyword evidence="4" id="KW-1185">Reference proteome</keyword>
<organism evidence="3 4">
    <name type="scientific">Compostibacter hankyongensis</name>
    <dbReference type="NCBI Taxonomy" id="1007089"/>
    <lineage>
        <taxon>Bacteria</taxon>
        <taxon>Pseudomonadati</taxon>
        <taxon>Bacteroidota</taxon>
        <taxon>Chitinophagia</taxon>
        <taxon>Chitinophagales</taxon>
        <taxon>Chitinophagaceae</taxon>
        <taxon>Compostibacter</taxon>
    </lineage>
</organism>
<gene>
    <name evidence="3" type="ORF">GCM10023143_25500</name>
</gene>
<comment type="caution">
    <text evidence="3">The sequence shown here is derived from an EMBL/GenBank/DDBJ whole genome shotgun (WGS) entry which is preliminary data.</text>
</comment>
<evidence type="ECO:0000313" key="4">
    <source>
        <dbReference type="Proteomes" id="UP001501207"/>
    </source>
</evidence>